<dbReference type="PROSITE" id="PS01094">
    <property type="entry name" value="UPF0076"/>
    <property type="match status" value="1"/>
</dbReference>
<proteinExistence type="inferred from homology"/>
<comment type="similarity">
    <text evidence="1">Belongs to the RutC family.</text>
</comment>
<dbReference type="PANTHER" id="PTHR11803">
    <property type="entry name" value="2-IMINOBUTANOATE/2-IMINOPROPANOATE DEAMINASE RIDA"/>
    <property type="match status" value="1"/>
</dbReference>
<dbReference type="NCBIfam" id="TIGR00004">
    <property type="entry name" value="Rid family detoxifying hydrolase"/>
    <property type="match status" value="1"/>
</dbReference>
<dbReference type="FunFam" id="3.30.1330.40:FF:000001">
    <property type="entry name" value="L-PSP family endoribonuclease"/>
    <property type="match status" value="1"/>
</dbReference>
<dbReference type="GO" id="GO:0019239">
    <property type="term" value="F:deaminase activity"/>
    <property type="evidence" value="ECO:0007669"/>
    <property type="project" value="TreeGrafter"/>
</dbReference>
<dbReference type="GO" id="GO:0005829">
    <property type="term" value="C:cytosol"/>
    <property type="evidence" value="ECO:0007669"/>
    <property type="project" value="TreeGrafter"/>
</dbReference>
<evidence type="ECO:0000313" key="2">
    <source>
        <dbReference type="EMBL" id="PJF48342.1"/>
    </source>
</evidence>
<dbReference type="CDD" id="cd00448">
    <property type="entry name" value="YjgF_YER057c_UK114_family"/>
    <property type="match status" value="1"/>
</dbReference>
<dbReference type="SUPFAM" id="SSF55298">
    <property type="entry name" value="YjgF-like"/>
    <property type="match status" value="1"/>
</dbReference>
<dbReference type="InterPro" id="IPR006056">
    <property type="entry name" value="RidA"/>
</dbReference>
<organism evidence="2 3">
    <name type="scientific">Candidatus Thermofonsia Clade 3 bacterium</name>
    <dbReference type="NCBI Taxonomy" id="2364212"/>
    <lineage>
        <taxon>Bacteria</taxon>
        <taxon>Bacillati</taxon>
        <taxon>Chloroflexota</taxon>
        <taxon>Candidatus Thermofontia</taxon>
        <taxon>Candidatus Thermofonsia Clade 3</taxon>
    </lineage>
</organism>
<dbReference type="InterPro" id="IPR035959">
    <property type="entry name" value="RutC-like_sf"/>
</dbReference>
<evidence type="ECO:0000256" key="1">
    <source>
        <dbReference type="ARBA" id="ARBA00010552"/>
    </source>
</evidence>
<sequence length="127" mass="13376">MSNRTVIHTDAAPKAIGPYSQAIVAGGLVFCSGQVPIDPATGELVPGGIEEQTHRSLCNLKAVLEAAGSGLDRVLKTTVFLQHMGDFAAMNAVYATYFPDNPPARSTVEVARLPRNALVEIECIALA</sequence>
<dbReference type="InterPro" id="IPR006175">
    <property type="entry name" value="YjgF/YER057c/UK114"/>
</dbReference>
<dbReference type="AlphaFoldDB" id="A0A2M8QF15"/>
<accession>A0A2M8QF15</accession>
<dbReference type="EMBL" id="PGTN01000017">
    <property type="protein sequence ID" value="PJF48342.1"/>
    <property type="molecule type" value="Genomic_DNA"/>
</dbReference>
<name>A0A2M8QF15_9CHLR</name>
<dbReference type="Gene3D" id="3.30.1330.40">
    <property type="entry name" value="RutC-like"/>
    <property type="match status" value="1"/>
</dbReference>
<reference evidence="2 3" key="1">
    <citation type="submission" date="2017-11" db="EMBL/GenBank/DDBJ databases">
        <title>Evolution of Phototrophy in the Chloroflexi Phylum Driven by Horizontal Gene Transfer.</title>
        <authorList>
            <person name="Ward L.M."/>
            <person name="Hemp J."/>
            <person name="Shih P.M."/>
            <person name="Mcglynn S.E."/>
            <person name="Fischer W."/>
        </authorList>
    </citation>
    <scope>NUCLEOTIDE SEQUENCE [LARGE SCALE GENOMIC DNA]</scope>
    <source>
        <strain evidence="2">JP3_7</strain>
    </source>
</reference>
<gene>
    <name evidence="2" type="ORF">CUN48_04035</name>
</gene>
<dbReference type="Pfam" id="PF01042">
    <property type="entry name" value="Ribonuc_L-PSP"/>
    <property type="match status" value="1"/>
</dbReference>
<evidence type="ECO:0000313" key="3">
    <source>
        <dbReference type="Proteomes" id="UP000230790"/>
    </source>
</evidence>
<dbReference type="PANTHER" id="PTHR11803:SF39">
    <property type="entry name" value="2-IMINOBUTANOATE_2-IMINOPROPANOATE DEAMINASE"/>
    <property type="match status" value="1"/>
</dbReference>
<protein>
    <submittedName>
        <fullName evidence="2">Reactive intermediate/imine deaminase</fullName>
    </submittedName>
</protein>
<dbReference type="InterPro" id="IPR019897">
    <property type="entry name" value="RidA_CS"/>
</dbReference>
<comment type="caution">
    <text evidence="2">The sequence shown here is derived from an EMBL/GenBank/DDBJ whole genome shotgun (WGS) entry which is preliminary data.</text>
</comment>
<dbReference type="Proteomes" id="UP000230790">
    <property type="component" value="Unassembled WGS sequence"/>
</dbReference>